<dbReference type="Pfam" id="PF07690">
    <property type="entry name" value="MFS_1"/>
    <property type="match status" value="1"/>
</dbReference>
<evidence type="ECO:0000256" key="8">
    <source>
        <dbReference type="SAM" id="MobiDB-lite"/>
    </source>
</evidence>
<evidence type="ECO:0000256" key="7">
    <source>
        <dbReference type="ARBA" id="ARBA00023251"/>
    </source>
</evidence>
<keyword evidence="3" id="KW-1003">Cell membrane</keyword>
<comment type="caution">
    <text evidence="11">The sequence shown here is derived from an EMBL/GenBank/DDBJ whole genome shotgun (WGS) entry which is preliminary data.</text>
</comment>
<feature type="transmembrane region" description="Helical" evidence="9">
    <location>
        <begin position="446"/>
        <end position="466"/>
    </location>
</feature>
<organism evidence="11 12">
    <name type="scientific">Kitasatospora viridis</name>
    <dbReference type="NCBI Taxonomy" id="281105"/>
    <lineage>
        <taxon>Bacteria</taxon>
        <taxon>Bacillati</taxon>
        <taxon>Actinomycetota</taxon>
        <taxon>Actinomycetes</taxon>
        <taxon>Kitasatosporales</taxon>
        <taxon>Streptomycetaceae</taxon>
        <taxon>Kitasatospora</taxon>
    </lineage>
</organism>
<evidence type="ECO:0000256" key="5">
    <source>
        <dbReference type="ARBA" id="ARBA00022989"/>
    </source>
</evidence>
<dbReference type="CDD" id="cd17321">
    <property type="entry name" value="MFS_MMR_MDR_like"/>
    <property type="match status" value="1"/>
</dbReference>
<sequence>MTTSQSAATAATTPAPDAPPRTPMERVALALASGATFLAVLDTTVVNIAFADLHKSFPTEALANLTWVVTAYTVVFAALLAVAGRVADVVGRRRLFLWSTVLFTLASLGSGAAQGLDMLVIARAVQGLGAAGMIPSALGLVLAHTPAPRRHAAIGVWGAVGSLAAAVGPSLGGLLVDVWGWRAVFLINLPLGVAITFLTVRKLAADRTDGRRMPDPIGTVALALGLGGLVFGVTQGSDWGWTDSRVLGLLIGGAVCTVLALVLSRRHSSPAIEWDLWRSRVFAGTNVSSFFFGASMYAYLLSSLLFLNTVWRYSELKAGLAVSPGAFAAAFGAVVVGRFAGPSRQWLAVGIGSAMFGGSLAALYGLLGTEQKYLEIMLPIGIVAGVGIGAALTGISNAAAAALPADRFAAGTGLLMTSRQVGGALGIAVFAAILSNAGMIGPHGYLRAFLASAICAGAAAVSSIGVRERAGR</sequence>
<keyword evidence="12" id="KW-1185">Reference proteome</keyword>
<keyword evidence="6 9" id="KW-0472">Membrane</keyword>
<feature type="domain" description="Major facilitator superfamily (MFS) profile" evidence="10">
    <location>
        <begin position="28"/>
        <end position="471"/>
    </location>
</feature>
<dbReference type="Gene3D" id="1.20.1250.20">
    <property type="entry name" value="MFS general substrate transporter like domains"/>
    <property type="match status" value="1"/>
</dbReference>
<feature type="transmembrane region" description="Helical" evidence="9">
    <location>
        <begin position="62"/>
        <end position="83"/>
    </location>
</feature>
<reference evidence="11 12" key="1">
    <citation type="submission" date="2019-06" db="EMBL/GenBank/DDBJ databases">
        <title>Sequencing the genomes of 1000 actinobacteria strains.</title>
        <authorList>
            <person name="Klenk H.-P."/>
        </authorList>
    </citation>
    <scope>NUCLEOTIDE SEQUENCE [LARGE SCALE GENOMIC DNA]</scope>
    <source>
        <strain evidence="11 12">DSM 44826</strain>
    </source>
</reference>
<feature type="transmembrane region" description="Helical" evidence="9">
    <location>
        <begin position="285"/>
        <end position="306"/>
    </location>
</feature>
<evidence type="ECO:0000256" key="9">
    <source>
        <dbReference type="SAM" id="Phobius"/>
    </source>
</evidence>
<evidence type="ECO:0000313" key="12">
    <source>
        <dbReference type="Proteomes" id="UP000317940"/>
    </source>
</evidence>
<evidence type="ECO:0000313" key="11">
    <source>
        <dbReference type="EMBL" id="TWF99835.1"/>
    </source>
</evidence>
<dbReference type="InterPro" id="IPR005829">
    <property type="entry name" value="Sugar_transporter_CS"/>
</dbReference>
<feature type="region of interest" description="Disordered" evidence="8">
    <location>
        <begin position="1"/>
        <end position="21"/>
    </location>
</feature>
<dbReference type="PANTHER" id="PTHR42718">
    <property type="entry name" value="MAJOR FACILITATOR SUPERFAMILY MULTIDRUG TRANSPORTER MFSC"/>
    <property type="match status" value="1"/>
</dbReference>
<feature type="transmembrane region" description="Helical" evidence="9">
    <location>
        <begin position="346"/>
        <end position="364"/>
    </location>
</feature>
<dbReference type="RefSeq" id="WP_170304951.1">
    <property type="nucleotide sequence ID" value="NZ_BAAAMZ010000021.1"/>
</dbReference>
<protein>
    <submittedName>
        <fullName evidence="11">EmrB/QacA subfamily drug resistance transporter</fullName>
    </submittedName>
</protein>
<dbReference type="PROSITE" id="PS00216">
    <property type="entry name" value="SUGAR_TRANSPORT_1"/>
    <property type="match status" value="1"/>
</dbReference>
<dbReference type="EMBL" id="VIWT01000001">
    <property type="protein sequence ID" value="TWF99835.1"/>
    <property type="molecule type" value="Genomic_DNA"/>
</dbReference>
<evidence type="ECO:0000259" key="10">
    <source>
        <dbReference type="PROSITE" id="PS50850"/>
    </source>
</evidence>
<evidence type="ECO:0000256" key="4">
    <source>
        <dbReference type="ARBA" id="ARBA00022692"/>
    </source>
</evidence>
<proteinExistence type="predicted"/>
<dbReference type="PANTHER" id="PTHR42718:SF48">
    <property type="entry name" value="CONSERVED TWO-DOMAIN MEMBRANE PROTEIN-RELATED"/>
    <property type="match status" value="1"/>
</dbReference>
<evidence type="ECO:0000256" key="6">
    <source>
        <dbReference type="ARBA" id="ARBA00023136"/>
    </source>
</evidence>
<feature type="transmembrane region" description="Helical" evidence="9">
    <location>
        <begin position="181"/>
        <end position="204"/>
    </location>
</feature>
<feature type="transmembrane region" description="Helical" evidence="9">
    <location>
        <begin position="154"/>
        <end position="175"/>
    </location>
</feature>
<dbReference type="InterPro" id="IPR020846">
    <property type="entry name" value="MFS_dom"/>
</dbReference>
<keyword evidence="7" id="KW-0046">Antibiotic resistance</keyword>
<feature type="transmembrane region" description="Helical" evidence="9">
    <location>
        <begin position="216"/>
        <end position="234"/>
    </location>
</feature>
<comment type="subcellular location">
    <subcellularLocation>
        <location evidence="1">Cell membrane</location>
        <topology evidence="1">Multi-pass membrane protein</topology>
    </subcellularLocation>
</comment>
<feature type="transmembrane region" description="Helical" evidence="9">
    <location>
        <begin position="376"/>
        <end position="400"/>
    </location>
</feature>
<dbReference type="InterPro" id="IPR036259">
    <property type="entry name" value="MFS_trans_sf"/>
</dbReference>
<keyword evidence="5 9" id="KW-1133">Transmembrane helix</keyword>
<feature type="transmembrane region" description="Helical" evidence="9">
    <location>
        <begin position="318"/>
        <end position="339"/>
    </location>
</feature>
<evidence type="ECO:0000256" key="2">
    <source>
        <dbReference type="ARBA" id="ARBA00022448"/>
    </source>
</evidence>
<accession>A0A561UKH0</accession>
<dbReference type="GO" id="GO:0046677">
    <property type="term" value="P:response to antibiotic"/>
    <property type="evidence" value="ECO:0007669"/>
    <property type="project" value="UniProtKB-KW"/>
</dbReference>
<dbReference type="SUPFAM" id="SSF103473">
    <property type="entry name" value="MFS general substrate transporter"/>
    <property type="match status" value="1"/>
</dbReference>
<feature type="transmembrane region" description="Helical" evidence="9">
    <location>
        <begin position="246"/>
        <end position="264"/>
    </location>
</feature>
<feature type="transmembrane region" description="Helical" evidence="9">
    <location>
        <begin position="95"/>
        <end position="114"/>
    </location>
</feature>
<dbReference type="Gene3D" id="1.20.1720.10">
    <property type="entry name" value="Multidrug resistance protein D"/>
    <property type="match status" value="1"/>
</dbReference>
<evidence type="ECO:0000256" key="3">
    <source>
        <dbReference type="ARBA" id="ARBA00022475"/>
    </source>
</evidence>
<feature type="transmembrane region" description="Helical" evidence="9">
    <location>
        <begin position="120"/>
        <end position="142"/>
    </location>
</feature>
<dbReference type="PRINTS" id="PR01036">
    <property type="entry name" value="TCRTETB"/>
</dbReference>
<dbReference type="NCBIfam" id="TIGR00711">
    <property type="entry name" value="efflux_EmrB"/>
    <property type="match status" value="1"/>
</dbReference>
<dbReference type="InterPro" id="IPR011701">
    <property type="entry name" value="MFS"/>
</dbReference>
<gene>
    <name evidence="11" type="ORF">FHX73_113691</name>
</gene>
<feature type="transmembrane region" description="Helical" evidence="9">
    <location>
        <begin position="27"/>
        <end position="50"/>
    </location>
</feature>
<dbReference type="InterPro" id="IPR004638">
    <property type="entry name" value="EmrB-like"/>
</dbReference>
<dbReference type="Proteomes" id="UP000317940">
    <property type="component" value="Unassembled WGS sequence"/>
</dbReference>
<keyword evidence="2" id="KW-0813">Transport</keyword>
<dbReference type="PROSITE" id="PS50850">
    <property type="entry name" value="MFS"/>
    <property type="match status" value="1"/>
</dbReference>
<name>A0A561UKH0_9ACTN</name>
<evidence type="ECO:0000256" key="1">
    <source>
        <dbReference type="ARBA" id="ARBA00004651"/>
    </source>
</evidence>
<dbReference type="GO" id="GO:0005886">
    <property type="term" value="C:plasma membrane"/>
    <property type="evidence" value="ECO:0007669"/>
    <property type="project" value="UniProtKB-SubCell"/>
</dbReference>
<feature type="compositionally biased region" description="Low complexity" evidence="8">
    <location>
        <begin position="1"/>
        <end position="15"/>
    </location>
</feature>
<dbReference type="GO" id="GO:0022857">
    <property type="term" value="F:transmembrane transporter activity"/>
    <property type="evidence" value="ECO:0007669"/>
    <property type="project" value="InterPro"/>
</dbReference>
<dbReference type="AlphaFoldDB" id="A0A561UKH0"/>
<feature type="transmembrane region" description="Helical" evidence="9">
    <location>
        <begin position="421"/>
        <end position="440"/>
    </location>
</feature>
<keyword evidence="4 9" id="KW-0812">Transmembrane</keyword>